<organism evidence="4 5">
    <name type="scientific">SAR86 cluster bacterium</name>
    <dbReference type="NCBI Taxonomy" id="2030880"/>
    <lineage>
        <taxon>Bacteria</taxon>
        <taxon>Pseudomonadati</taxon>
        <taxon>Pseudomonadota</taxon>
        <taxon>Gammaproteobacteria</taxon>
        <taxon>SAR86 cluster</taxon>
    </lineage>
</organism>
<evidence type="ECO:0000256" key="1">
    <source>
        <dbReference type="ARBA" id="ARBA00022729"/>
    </source>
</evidence>
<dbReference type="InterPro" id="IPR014004">
    <property type="entry name" value="Transpt-assoc_nodulatn_dom_bac"/>
</dbReference>
<reference evidence="5" key="1">
    <citation type="submission" date="2017-08" db="EMBL/GenBank/DDBJ databases">
        <title>A dynamic microbial community with high functional redundancy inhabits the cold, oxic subseafloor aquifer.</title>
        <authorList>
            <person name="Tully B.J."/>
            <person name="Wheat C.G."/>
            <person name="Glazer B.T."/>
            <person name="Huber J.A."/>
        </authorList>
    </citation>
    <scope>NUCLEOTIDE SEQUENCE [LARGE SCALE GENOMIC DNA]</scope>
</reference>
<dbReference type="InterPro" id="IPR007055">
    <property type="entry name" value="BON_dom"/>
</dbReference>
<dbReference type="AlphaFoldDB" id="A0A2A5C9S6"/>
<dbReference type="SMART" id="SM00749">
    <property type="entry name" value="BON"/>
    <property type="match status" value="2"/>
</dbReference>
<feature type="domain" description="BON" evidence="3">
    <location>
        <begin position="47"/>
        <end position="117"/>
    </location>
</feature>
<dbReference type="Pfam" id="PF04972">
    <property type="entry name" value="BON"/>
    <property type="match status" value="2"/>
</dbReference>
<dbReference type="EMBL" id="NVWI01000008">
    <property type="protein sequence ID" value="PCJ40644.1"/>
    <property type="molecule type" value="Genomic_DNA"/>
</dbReference>
<feature type="domain" description="BON" evidence="3">
    <location>
        <begin position="126"/>
        <end position="193"/>
    </location>
</feature>
<dbReference type="PANTHER" id="PTHR34606:SF4">
    <property type="entry name" value="OUTER MEMBRANE LIPOPROTEIN DOLP"/>
    <property type="match status" value="1"/>
</dbReference>
<gene>
    <name evidence="4" type="ORF">COA71_10395</name>
</gene>
<dbReference type="Proteomes" id="UP000228987">
    <property type="component" value="Unassembled WGS sequence"/>
</dbReference>
<dbReference type="PROSITE" id="PS50914">
    <property type="entry name" value="BON"/>
    <property type="match status" value="2"/>
</dbReference>
<feature type="signal peptide" evidence="2">
    <location>
        <begin position="1"/>
        <end position="21"/>
    </location>
</feature>
<sequence length="193" mass="20984">MFRRLLLSSLFCSTLLLTACASIISTLNGNDSIQENQGSRTTGSVIDDGSIETMIKVNLNAADDALRESNIDVVSFNQTVLLVGQVPDQELKNLATRVATTSNSRVKTVYNELEVAGDTSFLSRTNDVWLSTKIKSLMLVSDDVEGLRTKVVTENGVVYLMGLLTHSEADRAVDLVSTTSGVTKVVRAFEYID</sequence>
<accession>A0A2A5C9S6</accession>
<evidence type="ECO:0000256" key="2">
    <source>
        <dbReference type="SAM" id="SignalP"/>
    </source>
</evidence>
<dbReference type="PROSITE" id="PS51257">
    <property type="entry name" value="PROKAR_LIPOPROTEIN"/>
    <property type="match status" value="1"/>
</dbReference>
<proteinExistence type="predicted"/>
<keyword evidence="1 2" id="KW-0732">Signal</keyword>
<dbReference type="PANTHER" id="PTHR34606">
    <property type="entry name" value="BON DOMAIN-CONTAINING PROTEIN"/>
    <property type="match status" value="1"/>
</dbReference>
<dbReference type="InterPro" id="IPR051686">
    <property type="entry name" value="Lipoprotein_DolP"/>
</dbReference>
<name>A0A2A5C9S6_9GAMM</name>
<comment type="caution">
    <text evidence="4">The sequence shown here is derived from an EMBL/GenBank/DDBJ whole genome shotgun (WGS) entry which is preliminary data.</text>
</comment>
<evidence type="ECO:0000313" key="4">
    <source>
        <dbReference type="EMBL" id="PCJ40644.1"/>
    </source>
</evidence>
<protein>
    <submittedName>
        <fullName evidence="4">Phospholipid-binding protein</fullName>
    </submittedName>
</protein>
<evidence type="ECO:0000313" key="5">
    <source>
        <dbReference type="Proteomes" id="UP000228987"/>
    </source>
</evidence>
<evidence type="ECO:0000259" key="3">
    <source>
        <dbReference type="PROSITE" id="PS50914"/>
    </source>
</evidence>
<feature type="chain" id="PRO_5012472637" evidence="2">
    <location>
        <begin position="22"/>
        <end position="193"/>
    </location>
</feature>